<keyword evidence="2" id="KW-1185">Reference proteome</keyword>
<evidence type="ECO:0000313" key="2">
    <source>
        <dbReference type="Proteomes" id="UP000045285"/>
    </source>
</evidence>
<organism evidence="1 2">
    <name type="scientific">Mesorhizobium plurifarium</name>
    <dbReference type="NCBI Taxonomy" id="69974"/>
    <lineage>
        <taxon>Bacteria</taxon>
        <taxon>Pseudomonadati</taxon>
        <taxon>Pseudomonadota</taxon>
        <taxon>Alphaproteobacteria</taxon>
        <taxon>Hyphomicrobiales</taxon>
        <taxon>Phyllobacteriaceae</taxon>
        <taxon>Mesorhizobium</taxon>
    </lineage>
</organism>
<dbReference type="AlphaFoldDB" id="A0A090EBV6"/>
<accession>A0A090EBV6</accession>
<proteinExistence type="predicted"/>
<protein>
    <submittedName>
        <fullName evidence="1">Uncharacterized protein</fullName>
    </submittedName>
</protein>
<sequence length="121" mass="12422">MLITLSVVLLAVLAALLFAMRLAVADLLPVGLVAAGAVLVGNRVWWDALAGGLAFKSADENIEAIGHRSVLPPPGESGVKFAVAGFVPHCGEGKAISSVRPHVLQRGVSHAKQDGPQGGNR</sequence>
<dbReference type="EMBL" id="CCMZ01000067">
    <property type="protein sequence ID" value="CDX27576.1"/>
    <property type="molecule type" value="Genomic_DNA"/>
</dbReference>
<reference evidence="2" key="1">
    <citation type="submission" date="2014-08" db="EMBL/GenBank/DDBJ databases">
        <authorList>
            <person name="Moulin L."/>
        </authorList>
    </citation>
    <scope>NUCLEOTIDE SEQUENCE [LARGE SCALE GENOMIC DNA]</scope>
</reference>
<evidence type="ECO:0000313" key="1">
    <source>
        <dbReference type="EMBL" id="CDX27576.1"/>
    </source>
</evidence>
<name>A0A090EBV6_MESPL</name>
<dbReference type="Proteomes" id="UP000045285">
    <property type="component" value="Unassembled WGS sequence"/>
</dbReference>
<gene>
    <name evidence="1" type="ORF">MPL3356_70073</name>
</gene>